<dbReference type="Gramene" id="KJB68415">
    <property type="protein sequence ID" value="KJB68415"/>
    <property type="gene ID" value="B456_010G244000"/>
</dbReference>
<dbReference type="KEGG" id="gra:105772265"/>
<reference evidence="3" key="3">
    <citation type="submission" date="2020-04" db="EMBL/GenBank/DDBJ databases">
        <authorList>
            <person name="Grover C.E."/>
            <person name="Arick M.A. II"/>
            <person name="Thrash A."/>
            <person name="Conover J.L."/>
            <person name="Sanders W.S."/>
            <person name="Peterson D.G."/>
            <person name="Scheffler J.A."/>
            <person name="Scheffler B.E."/>
            <person name="Wendel J.F."/>
        </authorList>
    </citation>
    <scope>NUCLEOTIDE SEQUENCE</scope>
    <source>
        <strain evidence="3">8</strain>
        <tissue evidence="3">Leaf</tissue>
    </source>
</reference>
<dbReference type="OrthoDB" id="671439at2759"/>
<evidence type="ECO:0000313" key="5">
    <source>
        <dbReference type="Proteomes" id="UP000593578"/>
    </source>
</evidence>
<organism evidence="2 4">
    <name type="scientific">Gossypium raimondii</name>
    <name type="common">Peruvian cotton</name>
    <name type="synonym">Gossypium klotzschianum subsp. raimondii</name>
    <dbReference type="NCBI Taxonomy" id="29730"/>
    <lineage>
        <taxon>Eukaryota</taxon>
        <taxon>Viridiplantae</taxon>
        <taxon>Streptophyta</taxon>
        <taxon>Embryophyta</taxon>
        <taxon>Tracheophyta</taxon>
        <taxon>Spermatophyta</taxon>
        <taxon>Magnoliopsida</taxon>
        <taxon>eudicotyledons</taxon>
        <taxon>Gunneridae</taxon>
        <taxon>Pentapetalae</taxon>
        <taxon>rosids</taxon>
        <taxon>malvids</taxon>
        <taxon>Malvales</taxon>
        <taxon>Malvaceae</taxon>
        <taxon>Malvoideae</taxon>
        <taxon>Gossypium</taxon>
    </lineage>
</organism>
<dbReference type="PANTHER" id="PTHR31642">
    <property type="entry name" value="TRICHOTHECENE 3-O-ACETYLTRANSFERASE"/>
    <property type="match status" value="1"/>
</dbReference>
<reference evidence="3 5" key="2">
    <citation type="journal article" date="2019" name="Genome Biol. Evol.">
        <title>Insights into the evolution of the New World diploid cottons (Gossypium, subgenus Houzingenia) based on genome sequencing.</title>
        <authorList>
            <person name="Grover C.E."/>
            <person name="Arick M.A. 2nd"/>
            <person name="Thrash A."/>
            <person name="Conover J.L."/>
            <person name="Sanders W.S."/>
            <person name="Peterson D.G."/>
            <person name="Frelichowski J.E."/>
            <person name="Scheffler J.A."/>
            <person name="Scheffler B.E."/>
            <person name="Wendel J.F."/>
        </authorList>
    </citation>
    <scope>NUCLEOTIDE SEQUENCE [LARGE SCALE GENOMIC DNA]</scope>
    <source>
        <strain evidence="3">8</strain>
        <tissue evidence="3">Leaf</tissue>
    </source>
</reference>
<name>A0A0D2VER0_GOSRA</name>
<comment type="similarity">
    <text evidence="1">Belongs to the plant acyltransferase family.</text>
</comment>
<gene>
    <name evidence="2" type="ORF">B456_010G244000</name>
    <name evidence="3" type="ORF">Gorai_008441</name>
</gene>
<accession>A0A0D2VER0</accession>
<evidence type="ECO:0000313" key="2">
    <source>
        <dbReference type="EMBL" id="KJB68415.1"/>
    </source>
</evidence>
<dbReference type="STRING" id="29730.A0A0D2VER0"/>
<evidence type="ECO:0000313" key="3">
    <source>
        <dbReference type="EMBL" id="MBA0598690.1"/>
    </source>
</evidence>
<dbReference type="PANTHER" id="PTHR31642:SF145">
    <property type="entry name" value="BRASSINOSTEROID-RELATED ACYLTRANSFERASE 1"/>
    <property type="match status" value="1"/>
</dbReference>
<keyword evidence="4" id="KW-1185">Reference proteome</keyword>
<dbReference type="InterPro" id="IPR050317">
    <property type="entry name" value="Plant_Fungal_Acyltransferase"/>
</dbReference>
<dbReference type="EMBL" id="CM001749">
    <property type="protein sequence ID" value="KJB68415.1"/>
    <property type="molecule type" value="Genomic_DNA"/>
</dbReference>
<evidence type="ECO:0000256" key="1">
    <source>
        <dbReference type="ARBA" id="ARBA00009861"/>
    </source>
</evidence>
<dbReference type="AlphaFoldDB" id="A0A0D2VER0"/>
<dbReference type="EMBL" id="JABEZZ010000010">
    <property type="protein sequence ID" value="MBA0598690.1"/>
    <property type="molecule type" value="Genomic_DNA"/>
</dbReference>
<dbReference type="Proteomes" id="UP000032304">
    <property type="component" value="Chromosome 10"/>
</dbReference>
<dbReference type="eggNOG" id="ENOG502QSIF">
    <property type="taxonomic scope" value="Eukaryota"/>
</dbReference>
<evidence type="ECO:0008006" key="6">
    <source>
        <dbReference type="Google" id="ProtNLM"/>
    </source>
</evidence>
<dbReference type="GO" id="GO:0016747">
    <property type="term" value="F:acyltransferase activity, transferring groups other than amino-acyl groups"/>
    <property type="evidence" value="ECO:0007669"/>
    <property type="project" value="TreeGrafter"/>
</dbReference>
<dbReference type="Pfam" id="PF02458">
    <property type="entry name" value="Transferase"/>
    <property type="match status" value="1"/>
</dbReference>
<sequence>MATKKHDDHENYPTVVVTKTVTVHPKPLLHHPQQILHLSNLDRQCPMLMYVVFFYKPCFAYQNLALGSIFNSLKSGLEETLSIWYPAAGRLSLNQADGKLNLWCNNGGAVLAEAVTTAKIIQLGDLSQYKEFFERLAYKPVFHGNFSQMPLIVAQVTKFGCGGYSISIGASHSLFDGPATYDFLRAWASNSAILKEKRSTLQIYKPVHERGPLLVGTQHGQQQLTKLPESGSSAPTRGAAAIDHLHQLIKQALAGPDMKFGGSNFSNTGNSNLVLKTFHLSGAMIESLKIKVFGGESRGSFSCSSFELIAAHLWKARTKALGVRKGAMVCLQFAVDVRNKMVPPLPKGFSGNAFVLASIALTAEQLEGSSHEATIEKIKQAKNSITNDYVIAYNKALDGGAAQGSLPPINELTLVSDWTRMPFHTIDFLHGEAAYVSPLLSPIPQVAYFMQNPNDLRGIDVRIGLPPQFLNAFSHYFLTNLQ</sequence>
<dbReference type="InterPro" id="IPR023213">
    <property type="entry name" value="CAT-like_dom_sf"/>
</dbReference>
<dbReference type="Proteomes" id="UP000593578">
    <property type="component" value="Unassembled WGS sequence"/>
</dbReference>
<protein>
    <recommendedName>
        <fullName evidence="6">Omega-hydroxypalmitate O-feruloyl transferase</fullName>
    </recommendedName>
</protein>
<proteinExistence type="inferred from homology"/>
<dbReference type="Gene3D" id="3.30.559.10">
    <property type="entry name" value="Chloramphenicol acetyltransferase-like domain"/>
    <property type="match status" value="2"/>
</dbReference>
<dbReference type="OMA" id="FGCGGYA"/>
<evidence type="ECO:0000313" key="4">
    <source>
        <dbReference type="Proteomes" id="UP000032304"/>
    </source>
</evidence>
<reference evidence="2 4" key="1">
    <citation type="journal article" date="2012" name="Nature">
        <title>Repeated polyploidization of Gossypium genomes and the evolution of spinnable cotton fibres.</title>
        <authorList>
            <person name="Paterson A.H."/>
            <person name="Wendel J.F."/>
            <person name="Gundlach H."/>
            <person name="Guo H."/>
            <person name="Jenkins J."/>
            <person name="Jin D."/>
            <person name="Llewellyn D."/>
            <person name="Showmaker K.C."/>
            <person name="Shu S."/>
            <person name="Udall J."/>
            <person name="Yoo M.J."/>
            <person name="Byers R."/>
            <person name="Chen W."/>
            <person name="Doron-Faigenboim A."/>
            <person name="Duke M.V."/>
            <person name="Gong L."/>
            <person name="Grimwood J."/>
            <person name="Grover C."/>
            <person name="Grupp K."/>
            <person name="Hu G."/>
            <person name="Lee T.H."/>
            <person name="Li J."/>
            <person name="Lin L."/>
            <person name="Liu T."/>
            <person name="Marler B.S."/>
            <person name="Page J.T."/>
            <person name="Roberts A.W."/>
            <person name="Romanel E."/>
            <person name="Sanders W.S."/>
            <person name="Szadkowski E."/>
            <person name="Tan X."/>
            <person name="Tang H."/>
            <person name="Xu C."/>
            <person name="Wang J."/>
            <person name="Wang Z."/>
            <person name="Zhang D."/>
            <person name="Zhang L."/>
            <person name="Ashrafi H."/>
            <person name="Bedon F."/>
            <person name="Bowers J.E."/>
            <person name="Brubaker C.L."/>
            <person name="Chee P.W."/>
            <person name="Das S."/>
            <person name="Gingle A.R."/>
            <person name="Haigler C.H."/>
            <person name="Harker D."/>
            <person name="Hoffmann L.V."/>
            <person name="Hovav R."/>
            <person name="Jones D.C."/>
            <person name="Lemke C."/>
            <person name="Mansoor S."/>
            <person name="ur Rahman M."/>
            <person name="Rainville L.N."/>
            <person name="Rambani A."/>
            <person name="Reddy U.K."/>
            <person name="Rong J.K."/>
            <person name="Saranga Y."/>
            <person name="Scheffler B.E."/>
            <person name="Scheffler J.A."/>
            <person name="Stelly D.M."/>
            <person name="Triplett B.A."/>
            <person name="Van Deynze A."/>
            <person name="Vaslin M.F."/>
            <person name="Waghmare V.N."/>
            <person name="Walford S.A."/>
            <person name="Wright R.J."/>
            <person name="Zaki E.A."/>
            <person name="Zhang T."/>
            <person name="Dennis E.S."/>
            <person name="Mayer K.F."/>
            <person name="Peterson D.G."/>
            <person name="Rokhsar D.S."/>
            <person name="Wang X."/>
            <person name="Schmutz J."/>
        </authorList>
    </citation>
    <scope>NUCLEOTIDE SEQUENCE [LARGE SCALE GENOMIC DNA]</scope>
</reference>